<evidence type="ECO:0000256" key="2">
    <source>
        <dbReference type="SAM" id="SignalP"/>
    </source>
</evidence>
<dbReference type="OrthoDB" id="2501724at2759"/>
<evidence type="ECO:0000313" key="3">
    <source>
        <dbReference type="EMBL" id="KNZ51523.1"/>
    </source>
</evidence>
<protein>
    <submittedName>
        <fullName evidence="3">Uncharacterized protein</fullName>
    </submittedName>
</protein>
<name>A0A0L6USK3_9BASI</name>
<accession>A0A0L6USK3</accession>
<feature type="signal peptide" evidence="2">
    <location>
        <begin position="1"/>
        <end position="18"/>
    </location>
</feature>
<dbReference type="VEuPathDB" id="FungiDB:VP01_3919g4"/>
<proteinExistence type="predicted"/>
<feature type="region of interest" description="Disordered" evidence="1">
    <location>
        <begin position="177"/>
        <end position="212"/>
    </location>
</feature>
<feature type="chain" id="PRO_5005567955" evidence="2">
    <location>
        <begin position="19"/>
        <end position="212"/>
    </location>
</feature>
<keyword evidence="2" id="KW-0732">Signal</keyword>
<gene>
    <name evidence="3" type="ORF">VP01_3919g4</name>
</gene>
<feature type="compositionally biased region" description="Low complexity" evidence="1">
    <location>
        <begin position="180"/>
        <end position="189"/>
    </location>
</feature>
<sequence length="212" mass="23163">MRTISLIFIIGIVLSAQAFCSPRKLIPRHTDDEKQPMRGEVAISQLSYSCTKATEAVKTNCDNGDAVELYMSVVSVHATVTQLKTVVQTFDGQHATTHQSTVVLVFSSYFSMVNKISESEDGKRVCREQLVSINAAFLSISSVYITMGIDLRDQFPDGSVYKKDAFKKLDLSPPFPDLHSAASASPQEEPAADGQELANDGQESAHDGEQDQ</sequence>
<dbReference type="EMBL" id="LAVV01008967">
    <property type="protein sequence ID" value="KNZ51523.1"/>
    <property type="molecule type" value="Genomic_DNA"/>
</dbReference>
<organism evidence="3 4">
    <name type="scientific">Puccinia sorghi</name>
    <dbReference type="NCBI Taxonomy" id="27349"/>
    <lineage>
        <taxon>Eukaryota</taxon>
        <taxon>Fungi</taxon>
        <taxon>Dikarya</taxon>
        <taxon>Basidiomycota</taxon>
        <taxon>Pucciniomycotina</taxon>
        <taxon>Pucciniomycetes</taxon>
        <taxon>Pucciniales</taxon>
        <taxon>Pucciniaceae</taxon>
        <taxon>Puccinia</taxon>
    </lineage>
</organism>
<evidence type="ECO:0000256" key="1">
    <source>
        <dbReference type="SAM" id="MobiDB-lite"/>
    </source>
</evidence>
<evidence type="ECO:0000313" key="4">
    <source>
        <dbReference type="Proteomes" id="UP000037035"/>
    </source>
</evidence>
<dbReference type="Proteomes" id="UP000037035">
    <property type="component" value="Unassembled WGS sequence"/>
</dbReference>
<feature type="compositionally biased region" description="Basic and acidic residues" evidence="1">
    <location>
        <begin position="203"/>
        <end position="212"/>
    </location>
</feature>
<comment type="caution">
    <text evidence="3">The sequence shown here is derived from an EMBL/GenBank/DDBJ whole genome shotgun (WGS) entry which is preliminary data.</text>
</comment>
<reference evidence="3 4" key="1">
    <citation type="submission" date="2015-08" db="EMBL/GenBank/DDBJ databases">
        <title>Next Generation Sequencing and Analysis of the Genome of Puccinia sorghi L Schw, the Causal Agent of Maize Common Rust.</title>
        <authorList>
            <person name="Rochi L."/>
            <person name="Burguener G."/>
            <person name="Darino M."/>
            <person name="Turjanski A."/>
            <person name="Kreff E."/>
            <person name="Dieguez M.J."/>
            <person name="Sacco F."/>
        </authorList>
    </citation>
    <scope>NUCLEOTIDE SEQUENCE [LARGE SCALE GENOMIC DNA]</scope>
    <source>
        <strain evidence="3 4">RO10H11247</strain>
    </source>
</reference>
<dbReference type="AlphaFoldDB" id="A0A0L6USK3"/>
<keyword evidence="4" id="KW-1185">Reference proteome</keyword>